<evidence type="ECO:0000256" key="4">
    <source>
        <dbReference type="ARBA" id="ARBA00022490"/>
    </source>
</evidence>
<feature type="compositionally biased region" description="Polar residues" evidence="7">
    <location>
        <begin position="786"/>
        <end position="796"/>
    </location>
</feature>
<dbReference type="InterPro" id="IPR026156">
    <property type="entry name" value="FNIP_fam"/>
</dbReference>
<evidence type="ECO:0000313" key="9">
    <source>
        <dbReference type="EMBL" id="CAB3246656.1"/>
    </source>
</evidence>
<dbReference type="GO" id="GO:0005765">
    <property type="term" value="C:lysosomal membrane"/>
    <property type="evidence" value="ECO:0007669"/>
    <property type="project" value="UniProtKB-SubCell"/>
</dbReference>
<keyword evidence="6" id="KW-0458">Lysosome</keyword>
<dbReference type="InterPro" id="IPR028084">
    <property type="entry name" value="FNIP_N_dom"/>
</dbReference>
<feature type="compositionally biased region" description="Polar residues" evidence="7">
    <location>
        <begin position="827"/>
        <end position="836"/>
    </location>
</feature>
<comment type="similarity">
    <text evidence="3">Belongs to the FNIP family.</text>
</comment>
<dbReference type="InterPro" id="IPR028086">
    <property type="entry name" value="FNIP_C_dom"/>
</dbReference>
<dbReference type="Pfam" id="PF14636">
    <property type="entry name" value="FNIP_N"/>
    <property type="match status" value="1"/>
</dbReference>
<feature type="region of interest" description="Disordered" evidence="7">
    <location>
        <begin position="679"/>
        <end position="704"/>
    </location>
</feature>
<evidence type="ECO:0000256" key="1">
    <source>
        <dbReference type="ARBA" id="ARBA00004496"/>
    </source>
</evidence>
<comment type="subcellular location">
    <subcellularLocation>
        <location evidence="1">Cytoplasm</location>
    </subcellularLocation>
    <subcellularLocation>
        <location evidence="2">Lysosome membrane</location>
    </subcellularLocation>
</comment>
<dbReference type="PANTHER" id="PTHR21634">
    <property type="entry name" value="RE13835P"/>
    <property type="match status" value="1"/>
</dbReference>
<dbReference type="Pfam" id="PF14638">
    <property type="entry name" value="FNIP_C"/>
    <property type="match status" value="1"/>
</dbReference>
<gene>
    <name evidence="9" type="primary">Fnip2</name>
</gene>
<feature type="compositionally biased region" description="Polar residues" evidence="7">
    <location>
        <begin position="566"/>
        <end position="594"/>
    </location>
</feature>
<dbReference type="Pfam" id="PF14637">
    <property type="entry name" value="FNIP_M"/>
    <property type="match status" value="1"/>
</dbReference>
<feature type="compositionally biased region" description="Polar residues" evidence="7">
    <location>
        <begin position="610"/>
        <end position="620"/>
    </location>
</feature>
<name>A0A6F9DD77_9ASCI</name>
<keyword evidence="4" id="KW-0963">Cytoplasm</keyword>
<dbReference type="InterPro" id="IPR028085">
    <property type="entry name" value="FNIP_mid_dom"/>
</dbReference>
<dbReference type="InterPro" id="IPR037545">
    <property type="entry name" value="DENN_FNIP1/2"/>
</dbReference>
<feature type="compositionally biased region" description="Polar residues" evidence="7">
    <location>
        <begin position="884"/>
        <end position="893"/>
    </location>
</feature>
<dbReference type="PROSITE" id="PS51836">
    <property type="entry name" value="DENN_FNIP12"/>
    <property type="match status" value="1"/>
</dbReference>
<evidence type="ECO:0000256" key="3">
    <source>
        <dbReference type="ARBA" id="ARBA00007541"/>
    </source>
</evidence>
<reference evidence="9" key="1">
    <citation type="submission" date="2020-04" db="EMBL/GenBank/DDBJ databases">
        <authorList>
            <person name="Neveu A P."/>
        </authorList>
    </citation>
    <scope>NUCLEOTIDE SEQUENCE</scope>
    <source>
        <tissue evidence="9">Whole embryo</tissue>
    </source>
</reference>
<evidence type="ECO:0000256" key="6">
    <source>
        <dbReference type="ARBA" id="ARBA00023228"/>
    </source>
</evidence>
<dbReference type="EMBL" id="LR785237">
    <property type="protein sequence ID" value="CAB3246656.1"/>
    <property type="molecule type" value="mRNA"/>
</dbReference>
<feature type="compositionally biased region" description="Low complexity" evidence="7">
    <location>
        <begin position="621"/>
        <end position="631"/>
    </location>
</feature>
<keyword evidence="5" id="KW-0472">Membrane</keyword>
<feature type="region of interest" description="Disordered" evidence="7">
    <location>
        <begin position="566"/>
        <end position="653"/>
    </location>
</feature>
<dbReference type="PRINTS" id="PR02073">
    <property type="entry name" value="FOLLICULNIP1"/>
</dbReference>
<feature type="domain" description="UDENN FNIP1/2-type" evidence="8">
    <location>
        <begin position="51"/>
        <end position="1153"/>
    </location>
</feature>
<feature type="region of interest" description="Disordered" evidence="7">
    <location>
        <begin position="883"/>
        <end position="913"/>
    </location>
</feature>
<evidence type="ECO:0000256" key="2">
    <source>
        <dbReference type="ARBA" id="ARBA00004656"/>
    </source>
</evidence>
<feature type="region of interest" description="Disordered" evidence="7">
    <location>
        <begin position="736"/>
        <end position="799"/>
    </location>
</feature>
<dbReference type="PANTHER" id="PTHR21634:SF9">
    <property type="entry name" value="RE13835P"/>
    <property type="match status" value="1"/>
</dbReference>
<accession>A0A6F9DD77</accession>
<dbReference type="GO" id="GO:0051087">
    <property type="term" value="F:protein-folding chaperone binding"/>
    <property type="evidence" value="ECO:0007669"/>
    <property type="project" value="TreeGrafter"/>
</dbReference>
<sequence length="1162" mass="128652">MDSFQKWHKKINHQLTKCSLFRKSSQPNINTSKDISSPIPKVSDVTVFVGRPSPNVRLVLFQELGDTSDRKNIFDSKCYQKTTSIEKREVQTSHGNLHEQDQEVVKYEIVRIPSDWDVLAEMLFGSVGMVQKAPSLKVHTIRNPPQIMVSRVFCLPSFKCPNSVHSLDRRLDNHLEIPKPNQVYSRRKAQTMPVSTTPTAAIPMNKEAASDSGMHRSDSNNSLASLFSGYHGFSQSFTGSLGSGLKPMSLPNKKAHSLPPTQRDSFMLYDTGDETAPPLRQNRMRIGFAIICEPEPNNYRTFQHFFFERFPIFESHLTELKENIEKAVKIRPKQEFIAAMMKSLDVFSTKLHNVYTTQRLPEPVWSTITSPAVTSTHQDLVVRHFLSDLTRIVHHFNNKQTNYFFSGLLTATLTYHLGWVGFSSPSNNLKQNKQSEEYNTLWAQLGDLYGAVGSPTKICKTVVSGAQHEMVSTILSVISYFIQCSNLKDAVQVPDQLTPLALKHTSDPTKNLSTNLVRCDLEESEYVLVSINNGEKDFAGKLQDTSRNTVLRSKSTPFQTNIQSSLLPLNRSNSGPMVKNSSNRSGLLLNTSFSNRHRTYSNDAVPKSRPIQSRRTSNEFTATPSPKATAPKLPPKPASRHPNSPVKKGLSNKFDGAFCMRQTSPLSKFDEIEWPEVPTHKPDSPAAMKHVKSSPAIKQPTPESAGVRRVQTFVDLVEPPVTRVVNVQSSCITAASHATKPSPPSPITAVEKSPSLGHKKTRSVGDEVVIQKTTSDQVSAKDRTSPARSVSNPSANTKKKVCGEVRDAAAVNGNRCKLGTRRHALPSSPTQSKTINSEVVSSEEMESPSLQRLKLMRIPSIEINHNAFEEYFDDMYSKPAVAKQVSSDISNKPNPVPLPRQSTSGQIKSPPPLLPSKGPVGVVSFKACSEEVKFHEQNQHETPVSVNRPVISKVGAEPSSTSLISADLVAKEIPVSDMKSLPKSSSVNQFSPEWDSLMADFNAEYLNDFVLHGVPNQPDLPSKILKDLHHTVRNPPLDEPVSEAVCIHADVDSCTVKVYSSQRLHSDKPSLTALTSKLVSNIVQQVAHMSAMKVSPQFCMAHLEGELRQLVLKSRMLAEYVRGHKRVTVAQLSAVLGIESQDLPLLMSIASCHSPHVAPAML</sequence>
<dbReference type="GO" id="GO:0042030">
    <property type="term" value="F:ATPase inhibitor activity"/>
    <property type="evidence" value="ECO:0007669"/>
    <property type="project" value="TreeGrafter"/>
</dbReference>
<proteinExistence type="evidence at transcript level"/>
<protein>
    <submittedName>
        <fullName evidence="9">Folliculin-interacting protein 2-like</fullName>
    </submittedName>
</protein>
<evidence type="ECO:0000256" key="7">
    <source>
        <dbReference type="SAM" id="MobiDB-lite"/>
    </source>
</evidence>
<feature type="region of interest" description="Disordered" evidence="7">
    <location>
        <begin position="820"/>
        <end position="843"/>
    </location>
</feature>
<evidence type="ECO:0000259" key="8">
    <source>
        <dbReference type="PROSITE" id="PS51836"/>
    </source>
</evidence>
<organism evidence="9">
    <name type="scientific">Phallusia mammillata</name>
    <dbReference type="NCBI Taxonomy" id="59560"/>
    <lineage>
        <taxon>Eukaryota</taxon>
        <taxon>Metazoa</taxon>
        <taxon>Chordata</taxon>
        <taxon>Tunicata</taxon>
        <taxon>Ascidiacea</taxon>
        <taxon>Phlebobranchia</taxon>
        <taxon>Ascidiidae</taxon>
        <taxon>Phallusia</taxon>
    </lineage>
</organism>
<evidence type="ECO:0000256" key="5">
    <source>
        <dbReference type="ARBA" id="ARBA00023136"/>
    </source>
</evidence>
<dbReference type="AlphaFoldDB" id="A0A6F9DD77"/>